<feature type="transmembrane region" description="Helical" evidence="11">
    <location>
        <begin position="12"/>
        <end position="37"/>
    </location>
</feature>
<keyword evidence="17" id="KW-1185">Reference proteome</keyword>
<evidence type="ECO:0000313" key="14">
    <source>
        <dbReference type="EMBL" id="CAI3928635.1"/>
    </source>
</evidence>
<dbReference type="InterPro" id="IPR050245">
    <property type="entry name" value="PrsA_foldase"/>
</dbReference>
<sequence length="311" mass="35238">MVAVCRITKCGLYIFALTIAQAAFFTFTGMAGTSIVIPKESENSTFSEIQPPVKPPVTNVITNNSAQILARVNDDIITVGDVKKLASNLPRELKSLPKELLYPQLTKQLIVDHALQIAIQKDGISRRPVVQQQINAAIKDLAQQKLTQAYFLEKLRPLLTPQAIQHYYNEHYINQPEIKEVNLRQIVVQSPEVAELVLQKLKAGQNFQAATRMYSIDLQNRDQNKGDMGWLTISELDQPIIQAISKIKNNEYTARAIRTNYGWVILQKVAERNRPVPSLESVESFIKEQITKEAISRIYEESLENAHIIEY</sequence>
<evidence type="ECO:0000256" key="8">
    <source>
        <dbReference type="ARBA" id="ARBA00030642"/>
    </source>
</evidence>
<dbReference type="PANTHER" id="PTHR47245">
    <property type="entry name" value="PEPTIDYLPROLYL ISOMERASE"/>
    <property type="match status" value="1"/>
</dbReference>
<dbReference type="AlphaFoldDB" id="A0A9W4X648"/>
<evidence type="ECO:0000313" key="17">
    <source>
        <dbReference type="Proteomes" id="UP001154259"/>
    </source>
</evidence>
<dbReference type="Gene3D" id="1.10.4030.10">
    <property type="entry name" value="Porin chaperone SurA, peptide-binding domain"/>
    <property type="match status" value="1"/>
</dbReference>
<comment type="similarity">
    <text evidence="2">Belongs to the PpiC/parvulin rotamase family.</text>
</comment>
<evidence type="ECO:0000256" key="7">
    <source>
        <dbReference type="ARBA" id="ARBA00023235"/>
    </source>
</evidence>
<evidence type="ECO:0000256" key="12">
    <source>
        <dbReference type="SAM" id="SignalP"/>
    </source>
</evidence>
<dbReference type="RefSeq" id="WP_271789042.1">
    <property type="nucleotide sequence ID" value="NZ_CAMXCM010000001.1"/>
</dbReference>
<evidence type="ECO:0000256" key="1">
    <source>
        <dbReference type="ARBA" id="ARBA00000971"/>
    </source>
</evidence>
<dbReference type="Pfam" id="PF13145">
    <property type="entry name" value="Rotamase_2"/>
    <property type="match status" value="1"/>
</dbReference>
<organism evidence="14 16">
    <name type="scientific">Commensalibacter communis</name>
    <dbReference type="NCBI Taxonomy" id="2972786"/>
    <lineage>
        <taxon>Bacteria</taxon>
        <taxon>Pseudomonadati</taxon>
        <taxon>Pseudomonadota</taxon>
        <taxon>Alphaproteobacteria</taxon>
        <taxon>Acetobacterales</taxon>
        <taxon>Acetobacteraceae</taxon>
    </lineage>
</organism>
<dbReference type="Gene3D" id="3.10.50.40">
    <property type="match status" value="1"/>
</dbReference>
<evidence type="ECO:0000313" key="16">
    <source>
        <dbReference type="Proteomes" id="UP001154255"/>
    </source>
</evidence>
<dbReference type="SUPFAM" id="SSF109998">
    <property type="entry name" value="Triger factor/SurA peptide-binding domain-like"/>
    <property type="match status" value="1"/>
</dbReference>
<feature type="domain" description="PpiC" evidence="13">
    <location>
        <begin position="178"/>
        <end position="270"/>
    </location>
</feature>
<name>A0A9W4X648_9PROT</name>
<evidence type="ECO:0000256" key="10">
    <source>
        <dbReference type="PROSITE-ProRule" id="PRU00278"/>
    </source>
</evidence>
<dbReference type="EC" id="5.2.1.8" evidence="3"/>
<dbReference type="Proteomes" id="UP001154259">
    <property type="component" value="Unassembled WGS sequence"/>
</dbReference>
<keyword evidence="11" id="KW-0812">Transmembrane</keyword>
<comment type="catalytic activity">
    <reaction evidence="1">
        <text>[protein]-peptidylproline (omega=180) = [protein]-peptidylproline (omega=0)</text>
        <dbReference type="Rhea" id="RHEA:16237"/>
        <dbReference type="Rhea" id="RHEA-COMP:10747"/>
        <dbReference type="Rhea" id="RHEA-COMP:10748"/>
        <dbReference type="ChEBI" id="CHEBI:83833"/>
        <dbReference type="ChEBI" id="CHEBI:83834"/>
        <dbReference type="EC" id="5.2.1.8"/>
    </reaction>
</comment>
<evidence type="ECO:0000256" key="5">
    <source>
        <dbReference type="ARBA" id="ARBA00022729"/>
    </source>
</evidence>
<evidence type="ECO:0000256" key="11">
    <source>
        <dbReference type="SAM" id="Phobius"/>
    </source>
</evidence>
<evidence type="ECO:0000256" key="4">
    <source>
        <dbReference type="ARBA" id="ARBA00018370"/>
    </source>
</evidence>
<dbReference type="InterPro" id="IPR000297">
    <property type="entry name" value="PPIase_PpiC"/>
</dbReference>
<dbReference type="PROSITE" id="PS50198">
    <property type="entry name" value="PPIC_PPIASE_2"/>
    <property type="match status" value="1"/>
</dbReference>
<keyword evidence="7 10" id="KW-0413">Isomerase</keyword>
<dbReference type="SUPFAM" id="SSF54534">
    <property type="entry name" value="FKBP-like"/>
    <property type="match status" value="1"/>
</dbReference>
<gene>
    <name evidence="15" type="ORF">R53529_LOCUS603</name>
    <name evidence="14" type="ORF">R53530_LOCUS498</name>
</gene>
<dbReference type="EMBL" id="CAMXCM010000001">
    <property type="protein sequence ID" value="CAI3928635.1"/>
    <property type="molecule type" value="Genomic_DNA"/>
</dbReference>
<dbReference type="InterPro" id="IPR046357">
    <property type="entry name" value="PPIase_dom_sf"/>
</dbReference>
<dbReference type="EMBL" id="CAMXCS010000001">
    <property type="protein sequence ID" value="CAI3932360.1"/>
    <property type="molecule type" value="Genomic_DNA"/>
</dbReference>
<proteinExistence type="inferred from homology"/>
<dbReference type="GO" id="GO:0003755">
    <property type="term" value="F:peptidyl-prolyl cis-trans isomerase activity"/>
    <property type="evidence" value="ECO:0007669"/>
    <property type="project" value="UniProtKB-KW"/>
</dbReference>
<dbReference type="PANTHER" id="PTHR47245:SF1">
    <property type="entry name" value="FOLDASE PROTEIN PRSA"/>
    <property type="match status" value="1"/>
</dbReference>
<keyword evidence="5 12" id="KW-0732">Signal</keyword>
<comment type="caution">
    <text evidence="14">The sequence shown here is derived from an EMBL/GenBank/DDBJ whole genome shotgun (WGS) entry which is preliminary data.</text>
</comment>
<keyword evidence="11" id="KW-0472">Membrane</keyword>
<feature type="signal peptide" evidence="12">
    <location>
        <begin position="1"/>
        <end position="22"/>
    </location>
</feature>
<reference evidence="14" key="1">
    <citation type="submission" date="2022-10" db="EMBL/GenBank/DDBJ databases">
        <authorList>
            <person name="Botero Cardona J."/>
        </authorList>
    </citation>
    <scope>NUCLEOTIDE SEQUENCE</scope>
    <source>
        <strain evidence="14">LMG 31819</strain>
        <strain evidence="15">R-53529</strain>
    </source>
</reference>
<evidence type="ECO:0000256" key="6">
    <source>
        <dbReference type="ARBA" id="ARBA00023110"/>
    </source>
</evidence>
<keyword evidence="11" id="KW-1133">Transmembrane helix</keyword>
<evidence type="ECO:0000256" key="9">
    <source>
        <dbReference type="ARBA" id="ARBA00031484"/>
    </source>
</evidence>
<keyword evidence="6 10" id="KW-0697">Rotamase</keyword>
<evidence type="ECO:0000256" key="2">
    <source>
        <dbReference type="ARBA" id="ARBA00007656"/>
    </source>
</evidence>
<evidence type="ECO:0000313" key="15">
    <source>
        <dbReference type="EMBL" id="CAI3932360.1"/>
    </source>
</evidence>
<dbReference type="InterPro" id="IPR027304">
    <property type="entry name" value="Trigger_fact/SurA_dom_sf"/>
</dbReference>
<feature type="chain" id="PRO_5040917695" description="Parvulin-like PPIase" evidence="12">
    <location>
        <begin position="23"/>
        <end position="311"/>
    </location>
</feature>
<accession>A0A9W4X648</accession>
<dbReference type="Proteomes" id="UP001154255">
    <property type="component" value="Unassembled WGS sequence"/>
</dbReference>
<evidence type="ECO:0000256" key="3">
    <source>
        <dbReference type="ARBA" id="ARBA00013194"/>
    </source>
</evidence>
<evidence type="ECO:0000259" key="13">
    <source>
        <dbReference type="PROSITE" id="PS50198"/>
    </source>
</evidence>
<protein>
    <recommendedName>
        <fullName evidence="4">Parvulin-like PPIase</fullName>
        <ecNumber evidence="3">5.2.1.8</ecNumber>
    </recommendedName>
    <alternativeName>
        <fullName evidence="8">Peptidyl-prolyl cis-trans isomerase plp</fullName>
    </alternativeName>
    <alternativeName>
        <fullName evidence="9">Rotamase plp</fullName>
    </alternativeName>
</protein>